<evidence type="ECO:0000256" key="17">
    <source>
        <dbReference type="ARBA" id="ARBA00023242"/>
    </source>
</evidence>
<evidence type="ECO:0000256" key="6">
    <source>
        <dbReference type="ARBA" id="ARBA00022475"/>
    </source>
</evidence>
<dbReference type="SUPFAM" id="SSF49313">
    <property type="entry name" value="Cadherin-like"/>
    <property type="match status" value="3"/>
</dbReference>
<keyword evidence="9" id="KW-0597">Phosphoprotein</keyword>
<dbReference type="Proteomes" id="UP000694941">
    <property type="component" value="Unplaced"/>
</dbReference>
<dbReference type="Pfam" id="PF05454">
    <property type="entry name" value="DAG1"/>
    <property type="match status" value="2"/>
</dbReference>
<dbReference type="Pfam" id="PF18424">
    <property type="entry name" value="a_DG1_N2"/>
    <property type="match status" value="1"/>
</dbReference>
<dbReference type="InterPro" id="IPR006644">
    <property type="entry name" value="Cadg"/>
</dbReference>
<name>A0ABM1B5M3_LIMPO</name>
<feature type="region of interest" description="Disordered" evidence="25">
    <location>
        <begin position="317"/>
        <end position="348"/>
    </location>
</feature>
<keyword evidence="15" id="KW-0325">Glycoprotein</keyword>
<evidence type="ECO:0000256" key="20">
    <source>
        <dbReference type="ARBA" id="ARBA00024991"/>
    </source>
</evidence>
<keyword evidence="10 26" id="KW-0812">Transmembrane</keyword>
<evidence type="ECO:0000256" key="5">
    <source>
        <dbReference type="ARBA" id="ARBA00004642"/>
    </source>
</evidence>
<feature type="domain" description="Peptidase S72" evidence="27">
    <location>
        <begin position="833"/>
        <end position="945"/>
    </location>
</feature>
<dbReference type="InterPro" id="IPR027468">
    <property type="entry name" value="Alpha-dystroglycan_domain_2"/>
</dbReference>
<dbReference type="PANTHER" id="PTHR21559">
    <property type="entry name" value="DYSTROGLYCAN-RELATED"/>
    <property type="match status" value="1"/>
</dbReference>
<evidence type="ECO:0000256" key="13">
    <source>
        <dbReference type="ARBA" id="ARBA00023018"/>
    </source>
</evidence>
<sequence length="1116" mass="125434">MNLPLTPLNATLPKNCASKSVKMLVSIILVLSCAILLQVEATHVEDITNPQALLKNNVHVKRFWGVPDTVATAGKLFNYSVPEDAFTGQVDRFEVVEASEYTLPKWLMFDQNSRTFLGVPTSNDQGQYYISVKAVGPPDLNGNPSIGKDVFTIEVVPELQHFSQAILLPHLGTEFFKCPQEESVTVASLFVDSTFNDLSPSERIDVISKLASFAGVSGDLIKTSLLMSEWKVHDNSAILAGPGTVKKRGKTGVVFQWQVGCSGQIKPSHTNKISELGWLAENGSLENLLGYAIIGWNVVNQQPLLLHREKREMNVRGTPVPEVPIPSKWPTFSEMDGPEEPSEETEIPESRVIPTMASPSFTVPSHRHRHHHGEEFMKVEDGHYSGSVEITPSPTYHYHHLPSSRFDSPMMTPVFQPERPSIYISSSVIEELQPSRSQLEEKTHLDIFSSSLVMSETEALPKPSRTFVVSSVVVTSAIQPTKSYAPEEPTKKPVVPVNYKPSLQNPMKNLKVYAGQVWSFKIPEDTFSDNEDGNTRNLKLIFMTRNRTVLSPSLWIQFDPEKQKLYALPLVGDIGKHYFTLEAMDSHEMSTFDHFQIEVLENPSQHGLNYEFTMTLKYKKWKYPTSIDWQIELVQKLAQFFGDDDTSYVSVQSVAQEPTSLTWTNFSLPNYPCPQEAIHELMRKLVANDRSHPTRPLKKAMKPEFNVQKVHVNFRGTCHVPPSLVPVNNSPELQNPLENIKIQVGEILQFKIPEDTFFDIEDGNTTYLKLMFLTSDNKEPPNSSWIQFNPETQNIFGLPFEEDLGSHIYQLVAVDREGKEVSDDFFITVNLPIPKDNSVKFSIHINMDYEQFNQDITQKILVAHKLARVFGDSDPRNLTVLSITNGSVVYSWTNNTLPSEPCPEDIILELTKHMIEENNTISKTFIEEMSPEFKIDQVNMHPQYACEGIFSPVSVSVGLKPPIEESAVPDDDDIYITTIIPAVVIVVMLIIAAMVACFLYRRRRKGKMKMQDSSSFMSKGIPIIFADELDEKPKPAKSPAIMKEEKPPLSSPENGKSAEEAAQHIPLLPKNSEASPDAGSSPPYHPPPPFTTNRDNKNTRPKTTPTYRQPPPYVPP</sequence>
<keyword evidence="14" id="KW-1015">Disulfide bond</keyword>
<evidence type="ECO:0000256" key="24">
    <source>
        <dbReference type="ARBA" id="ARBA00034100"/>
    </source>
</evidence>
<evidence type="ECO:0000256" key="26">
    <source>
        <dbReference type="SAM" id="Phobius"/>
    </source>
</evidence>
<accession>A0ABM1B5M3</accession>
<evidence type="ECO:0000256" key="21">
    <source>
        <dbReference type="ARBA" id="ARBA00026224"/>
    </source>
</evidence>
<evidence type="ECO:0000256" key="4">
    <source>
        <dbReference type="ARBA" id="ARBA00004251"/>
    </source>
</evidence>
<evidence type="ECO:0000256" key="3">
    <source>
        <dbReference type="ARBA" id="ARBA00004245"/>
    </source>
</evidence>
<keyword evidence="17" id="KW-0539">Nucleus</keyword>
<protein>
    <recommendedName>
        <fullName evidence="21">Dystroglycan 1</fullName>
    </recommendedName>
    <alternativeName>
        <fullName evidence="23">Dystroglycan</fullName>
    </alternativeName>
    <alternativeName>
        <fullName evidence="22">Dystrophin-associated glycoprotein 1</fullName>
    </alternativeName>
</protein>
<dbReference type="GeneID" id="106460166"/>
<evidence type="ECO:0000256" key="12">
    <source>
        <dbReference type="ARBA" id="ARBA00022989"/>
    </source>
</evidence>
<dbReference type="PANTHER" id="PTHR21559:SF21">
    <property type="entry name" value="DYSTROGLYCAN 1"/>
    <property type="match status" value="1"/>
</dbReference>
<comment type="subcellular location">
    <subcellularLocation>
        <location evidence="1">Cell membrane</location>
        <location evidence="1">Sarcolemma</location>
    </subcellularLocation>
    <subcellularLocation>
        <location evidence="4">Cell membrane</location>
        <topology evidence="4">Single-pass type I membrane protein</topology>
    </subcellularLocation>
    <subcellularLocation>
        <location evidence="3">Cytoplasm</location>
        <location evidence="3">Cytoskeleton</location>
    </subcellularLocation>
    <subcellularLocation>
        <location evidence="5">Nucleus</location>
        <location evidence="5">Nucleoplasm</location>
    </subcellularLocation>
    <subcellularLocation>
        <location evidence="24">Postsynaptic cell membrane</location>
    </subcellularLocation>
    <subcellularLocation>
        <location evidence="2">Secreted</location>
        <location evidence="2">Extracellular space</location>
    </subcellularLocation>
</comment>
<keyword evidence="16" id="KW-0206">Cytoskeleton</keyword>
<dbReference type="RefSeq" id="XP_013775306.1">
    <property type="nucleotide sequence ID" value="XM_013919852.2"/>
</dbReference>
<dbReference type="InterPro" id="IPR015919">
    <property type="entry name" value="Cadherin-like_sf"/>
</dbReference>
<evidence type="ECO:0000256" key="16">
    <source>
        <dbReference type="ARBA" id="ARBA00023212"/>
    </source>
</evidence>
<feature type="transmembrane region" description="Helical" evidence="26">
    <location>
        <begin position="974"/>
        <end position="1000"/>
    </location>
</feature>
<evidence type="ECO:0000256" key="7">
    <source>
        <dbReference type="ARBA" id="ARBA00022490"/>
    </source>
</evidence>
<evidence type="ECO:0000256" key="19">
    <source>
        <dbReference type="ARBA" id="ARBA00023567"/>
    </source>
</evidence>
<evidence type="ECO:0000313" key="29">
    <source>
        <dbReference type="RefSeq" id="XP_013775306.1"/>
    </source>
</evidence>
<keyword evidence="6" id="KW-1003">Cell membrane</keyword>
<dbReference type="InterPro" id="IPR013783">
    <property type="entry name" value="Ig-like_fold"/>
</dbReference>
<keyword evidence="28" id="KW-1185">Reference proteome</keyword>
<evidence type="ECO:0000256" key="25">
    <source>
        <dbReference type="SAM" id="MobiDB-lite"/>
    </source>
</evidence>
<reference evidence="29" key="1">
    <citation type="submission" date="2025-08" db="UniProtKB">
        <authorList>
            <consortium name="RefSeq"/>
        </authorList>
    </citation>
    <scope>IDENTIFICATION</scope>
    <source>
        <tissue evidence="29">Muscle</tissue>
    </source>
</reference>
<evidence type="ECO:0000256" key="11">
    <source>
        <dbReference type="ARBA" id="ARBA00022729"/>
    </source>
</evidence>
<evidence type="ECO:0000256" key="8">
    <source>
        <dbReference type="ARBA" id="ARBA00022525"/>
    </source>
</evidence>
<evidence type="ECO:0000256" key="10">
    <source>
        <dbReference type="ARBA" id="ARBA00022692"/>
    </source>
</evidence>
<dbReference type="InterPro" id="IPR030398">
    <property type="entry name" value="SEA_DG_dom"/>
</dbReference>
<evidence type="ECO:0000256" key="18">
    <source>
        <dbReference type="ARBA" id="ARBA00023257"/>
    </source>
</evidence>
<dbReference type="SUPFAM" id="SSF111006">
    <property type="entry name" value="Dystroglycan, domain 2"/>
    <property type="match status" value="1"/>
</dbReference>
<keyword evidence="13" id="KW-0770">Synapse</keyword>
<feature type="compositionally biased region" description="Acidic residues" evidence="25">
    <location>
        <begin position="336"/>
        <end position="347"/>
    </location>
</feature>
<comment type="function">
    <text evidence="19">The dystroglycan complex is involved in a number of processes including laminin and basement membrane assembly, sarcolemmal stability, cell survival, peripheral nerve myelination, nodal structure, cell migration, and epithelial polarization.</text>
</comment>
<evidence type="ECO:0000256" key="15">
    <source>
        <dbReference type="ARBA" id="ARBA00023180"/>
    </source>
</evidence>
<dbReference type="CDD" id="cd11303">
    <property type="entry name" value="Dystroglycan_repeat"/>
    <property type="match status" value="1"/>
</dbReference>
<comment type="function">
    <text evidence="20">Transmembrane protein that plays important roles in connecting the extracellular matrix to the cytoskeleton. Acts as a cell adhesion receptor in both muscle and non-muscle tissues. Receptor for both DMD and UTRN and, through these interactions, scaffolds axin to the cytoskeleton. Also functions in cell adhesion-mediated signaling and implicated in cell polarity.</text>
</comment>
<keyword evidence="18" id="KW-0628">Postsynaptic cell membrane</keyword>
<dbReference type="InterPro" id="IPR008465">
    <property type="entry name" value="DAG1_C"/>
</dbReference>
<dbReference type="Gene3D" id="2.60.40.10">
    <property type="entry name" value="Immunoglobulins"/>
    <property type="match status" value="3"/>
</dbReference>
<feature type="domain" description="Peptidase S72" evidence="27">
    <location>
        <begin position="607"/>
        <end position="717"/>
    </location>
</feature>
<evidence type="ECO:0000313" key="28">
    <source>
        <dbReference type="Proteomes" id="UP000694941"/>
    </source>
</evidence>
<evidence type="ECO:0000256" key="1">
    <source>
        <dbReference type="ARBA" id="ARBA00004135"/>
    </source>
</evidence>
<feature type="region of interest" description="Disordered" evidence="25">
    <location>
        <begin position="1033"/>
        <end position="1116"/>
    </location>
</feature>
<dbReference type="PROSITE" id="PS51699">
    <property type="entry name" value="SEA_DG"/>
    <property type="match status" value="2"/>
</dbReference>
<keyword evidence="7" id="KW-0963">Cytoplasm</keyword>
<dbReference type="Gene3D" id="3.30.70.1040">
    <property type="entry name" value="Dystroglycan, domain 2"/>
    <property type="match status" value="1"/>
</dbReference>
<dbReference type="Pfam" id="PF05345">
    <property type="entry name" value="He_PIG"/>
    <property type="match status" value="1"/>
</dbReference>
<evidence type="ECO:0000256" key="9">
    <source>
        <dbReference type="ARBA" id="ARBA00022553"/>
    </source>
</evidence>
<evidence type="ECO:0000256" key="2">
    <source>
        <dbReference type="ARBA" id="ARBA00004239"/>
    </source>
</evidence>
<evidence type="ECO:0000259" key="27">
    <source>
        <dbReference type="PROSITE" id="PS51699"/>
    </source>
</evidence>
<keyword evidence="26" id="KW-0472">Membrane</keyword>
<dbReference type="SMART" id="SM00736">
    <property type="entry name" value="CADG"/>
    <property type="match status" value="3"/>
</dbReference>
<evidence type="ECO:0000256" key="23">
    <source>
        <dbReference type="ARBA" id="ARBA00031034"/>
    </source>
</evidence>
<keyword evidence="11" id="KW-0732">Signal</keyword>
<proteinExistence type="predicted"/>
<evidence type="ECO:0000256" key="22">
    <source>
        <dbReference type="ARBA" id="ARBA00030092"/>
    </source>
</evidence>
<keyword evidence="8" id="KW-0964">Secreted</keyword>
<gene>
    <name evidence="29" type="primary">LOC106460166</name>
</gene>
<organism evidence="28 29">
    <name type="scientific">Limulus polyphemus</name>
    <name type="common">Atlantic horseshoe crab</name>
    <dbReference type="NCBI Taxonomy" id="6850"/>
    <lineage>
        <taxon>Eukaryota</taxon>
        <taxon>Metazoa</taxon>
        <taxon>Ecdysozoa</taxon>
        <taxon>Arthropoda</taxon>
        <taxon>Chelicerata</taxon>
        <taxon>Merostomata</taxon>
        <taxon>Xiphosura</taxon>
        <taxon>Limulidae</taxon>
        <taxon>Limulus</taxon>
    </lineage>
</organism>
<evidence type="ECO:0000256" key="14">
    <source>
        <dbReference type="ARBA" id="ARBA00023157"/>
    </source>
</evidence>
<keyword evidence="12 26" id="KW-1133">Transmembrane helix</keyword>
<dbReference type="InterPro" id="IPR041631">
    <property type="entry name" value="Alpha_DG1_N2"/>
</dbReference>